<dbReference type="CDD" id="cd02440">
    <property type="entry name" value="AdoMet_MTases"/>
    <property type="match status" value="1"/>
</dbReference>
<dbReference type="InterPro" id="IPR013216">
    <property type="entry name" value="Methyltransf_11"/>
</dbReference>
<keyword evidence="3" id="KW-1185">Reference proteome</keyword>
<comment type="caution">
    <text evidence="2">The sequence shown here is derived from an EMBL/GenBank/DDBJ whole genome shotgun (WGS) entry which is preliminary data.</text>
</comment>
<dbReference type="EMBL" id="JAGGKG010000021">
    <property type="protein sequence ID" value="MBP1907002.1"/>
    <property type="molecule type" value="Genomic_DNA"/>
</dbReference>
<dbReference type="PANTHER" id="PTHR43861">
    <property type="entry name" value="TRANS-ACONITATE 2-METHYLTRANSFERASE-RELATED"/>
    <property type="match status" value="1"/>
</dbReference>
<gene>
    <name evidence="2" type="ORF">J2Z32_003667</name>
</gene>
<accession>A0ABS4FWR9</accession>
<feature type="domain" description="Methyltransferase type 11" evidence="1">
    <location>
        <begin position="35"/>
        <end position="125"/>
    </location>
</feature>
<protein>
    <submittedName>
        <fullName evidence="2">Trans-aconitate methyltransferase</fullName>
    </submittedName>
</protein>
<dbReference type="RefSeq" id="WP_210090593.1">
    <property type="nucleotide sequence ID" value="NZ_JAGGKG010000021.1"/>
</dbReference>
<dbReference type="Pfam" id="PF08241">
    <property type="entry name" value="Methyltransf_11"/>
    <property type="match status" value="1"/>
</dbReference>
<organism evidence="2 3">
    <name type="scientific">Paenibacillus turicensis</name>
    <dbReference type="NCBI Taxonomy" id="160487"/>
    <lineage>
        <taxon>Bacteria</taxon>
        <taxon>Bacillati</taxon>
        <taxon>Bacillota</taxon>
        <taxon>Bacilli</taxon>
        <taxon>Bacillales</taxon>
        <taxon>Paenibacillaceae</taxon>
        <taxon>Paenibacillus</taxon>
    </lineage>
</organism>
<keyword evidence="2" id="KW-0489">Methyltransferase</keyword>
<keyword evidence="2" id="KW-0808">Transferase</keyword>
<evidence type="ECO:0000313" key="3">
    <source>
        <dbReference type="Proteomes" id="UP001519272"/>
    </source>
</evidence>
<dbReference type="GO" id="GO:0008168">
    <property type="term" value="F:methyltransferase activity"/>
    <property type="evidence" value="ECO:0007669"/>
    <property type="project" value="UniProtKB-KW"/>
</dbReference>
<dbReference type="SUPFAM" id="SSF53335">
    <property type="entry name" value="S-adenosyl-L-methionine-dependent methyltransferases"/>
    <property type="match status" value="1"/>
</dbReference>
<sequence>MKWNSKLYDHNHDFVAEYGKGLLEFIPEDKTQKILDLGCGTGILTAELAQLGDYVLGIDGSSEMIKKAKQAYPSLDFEVMNALEMPYLQQWDLVFSNAVFHWILDHDLLIKKIKDSLKPSGKLICEFGAYGNIQTIENGMKNALEKKGLSISTKFNFPTVETFGSLLEKHGFTIEKLYDYDRPTPLKDEEKGLYHWAKQFFDTDLGKLSEKEQDMVLKDMTDEVRAKLWNGSYWTADYRRLRVIAHI</sequence>
<dbReference type="Gene3D" id="3.40.50.150">
    <property type="entry name" value="Vaccinia Virus protein VP39"/>
    <property type="match status" value="1"/>
</dbReference>
<evidence type="ECO:0000259" key="1">
    <source>
        <dbReference type="Pfam" id="PF08241"/>
    </source>
</evidence>
<evidence type="ECO:0000313" key="2">
    <source>
        <dbReference type="EMBL" id="MBP1907002.1"/>
    </source>
</evidence>
<dbReference type="Proteomes" id="UP001519272">
    <property type="component" value="Unassembled WGS sequence"/>
</dbReference>
<dbReference type="GO" id="GO:0032259">
    <property type="term" value="P:methylation"/>
    <property type="evidence" value="ECO:0007669"/>
    <property type="project" value="UniProtKB-KW"/>
</dbReference>
<reference evidence="2 3" key="1">
    <citation type="submission" date="2021-03" db="EMBL/GenBank/DDBJ databases">
        <title>Genomic Encyclopedia of Type Strains, Phase IV (KMG-IV): sequencing the most valuable type-strain genomes for metagenomic binning, comparative biology and taxonomic classification.</title>
        <authorList>
            <person name="Goeker M."/>
        </authorList>
    </citation>
    <scope>NUCLEOTIDE SEQUENCE [LARGE SCALE GENOMIC DNA]</scope>
    <source>
        <strain evidence="2 3">DSM 14349</strain>
    </source>
</reference>
<name>A0ABS4FWR9_9BACL</name>
<proteinExistence type="predicted"/>
<dbReference type="InterPro" id="IPR029063">
    <property type="entry name" value="SAM-dependent_MTases_sf"/>
</dbReference>